<name>A0A0D9ZZ41_9ORYZ</name>
<dbReference type="Gramene" id="OGLUM05G17220.1">
    <property type="protein sequence ID" value="OGLUM05G17220.1"/>
    <property type="gene ID" value="OGLUM05G17220"/>
</dbReference>
<evidence type="ECO:0000313" key="2">
    <source>
        <dbReference type="EnsemblPlants" id="OGLUM05G17220.1"/>
    </source>
</evidence>
<dbReference type="AlphaFoldDB" id="A0A0D9ZZ41"/>
<accession>A0A0D9ZZ41</accession>
<evidence type="ECO:0000256" key="1">
    <source>
        <dbReference type="SAM" id="MobiDB-lite"/>
    </source>
</evidence>
<proteinExistence type="predicted"/>
<feature type="compositionally biased region" description="Basic and acidic residues" evidence="1">
    <location>
        <begin position="132"/>
        <end position="153"/>
    </location>
</feature>
<dbReference type="HOGENOM" id="CLU_078076_1_1_1"/>
<feature type="compositionally biased region" description="Gly residues" evidence="1">
    <location>
        <begin position="46"/>
        <end position="59"/>
    </location>
</feature>
<feature type="compositionally biased region" description="Gly residues" evidence="1">
    <location>
        <begin position="30"/>
        <end position="39"/>
    </location>
</feature>
<protein>
    <submittedName>
        <fullName evidence="2">Uncharacterized protein</fullName>
    </submittedName>
</protein>
<dbReference type="EnsemblPlants" id="OGLUM05G17220.1">
    <property type="protein sequence ID" value="OGLUM05G17220.1"/>
    <property type="gene ID" value="OGLUM05G17220"/>
</dbReference>
<reference evidence="2" key="1">
    <citation type="submission" date="2015-04" db="UniProtKB">
        <authorList>
            <consortium name="EnsemblPlants"/>
        </authorList>
    </citation>
    <scope>IDENTIFICATION</scope>
</reference>
<dbReference type="Proteomes" id="UP000026961">
    <property type="component" value="Chromosome 5"/>
</dbReference>
<feature type="compositionally biased region" description="Basic residues" evidence="1">
    <location>
        <begin position="116"/>
        <end position="131"/>
    </location>
</feature>
<feature type="region of interest" description="Disordered" evidence="1">
    <location>
        <begin position="116"/>
        <end position="159"/>
    </location>
</feature>
<keyword evidence="3" id="KW-1185">Reference proteome</keyword>
<feature type="region of interest" description="Disordered" evidence="1">
    <location>
        <begin position="29"/>
        <end position="64"/>
    </location>
</feature>
<reference evidence="2" key="2">
    <citation type="submission" date="2018-05" db="EMBL/GenBank/DDBJ databases">
        <title>OgluRS3 (Oryza glumaepatula Reference Sequence Version 3).</title>
        <authorList>
            <person name="Zhang J."/>
            <person name="Kudrna D."/>
            <person name="Lee S."/>
            <person name="Talag J."/>
            <person name="Welchert J."/>
            <person name="Wing R.A."/>
        </authorList>
    </citation>
    <scope>NUCLEOTIDE SEQUENCE [LARGE SCALE GENOMIC DNA]</scope>
</reference>
<organism evidence="2">
    <name type="scientific">Oryza glumipatula</name>
    <dbReference type="NCBI Taxonomy" id="40148"/>
    <lineage>
        <taxon>Eukaryota</taxon>
        <taxon>Viridiplantae</taxon>
        <taxon>Streptophyta</taxon>
        <taxon>Embryophyta</taxon>
        <taxon>Tracheophyta</taxon>
        <taxon>Spermatophyta</taxon>
        <taxon>Magnoliopsida</taxon>
        <taxon>Liliopsida</taxon>
        <taxon>Poales</taxon>
        <taxon>Poaceae</taxon>
        <taxon>BOP clade</taxon>
        <taxon>Oryzoideae</taxon>
        <taxon>Oryzeae</taxon>
        <taxon>Oryzinae</taxon>
        <taxon>Oryza</taxon>
    </lineage>
</organism>
<evidence type="ECO:0000313" key="3">
    <source>
        <dbReference type="Proteomes" id="UP000026961"/>
    </source>
</evidence>
<sequence length="159" mass="17110">MATTAVEMAVAAGMATTARLATATVWRQRGGSGRVGGGSVTSMDGGAAGSGGETIAGGGKWRRDGGCGWRRHGGLGRLAGGKEDGRIWPARQRVGGRLGAIDGGKPDWHERRVRWRRPARRERRCRGQRRPAWHERRGRGLEARLTREAHPVEEAGATR</sequence>